<reference evidence="2" key="1">
    <citation type="submission" date="2014-11" db="EMBL/GenBank/DDBJ databases">
        <authorList>
            <person name="Amaro Gonzalez C."/>
        </authorList>
    </citation>
    <scope>NUCLEOTIDE SEQUENCE</scope>
</reference>
<evidence type="ECO:0000256" key="1">
    <source>
        <dbReference type="SAM" id="MobiDB-lite"/>
    </source>
</evidence>
<accession>A0A0E9SY21</accession>
<reference evidence="2" key="2">
    <citation type="journal article" date="2015" name="Fish Shellfish Immunol.">
        <title>Early steps in the European eel (Anguilla anguilla)-Vibrio vulnificus interaction in the gills: Role of the RtxA13 toxin.</title>
        <authorList>
            <person name="Callol A."/>
            <person name="Pajuelo D."/>
            <person name="Ebbesson L."/>
            <person name="Teles M."/>
            <person name="MacKenzie S."/>
            <person name="Amaro C."/>
        </authorList>
    </citation>
    <scope>NUCLEOTIDE SEQUENCE</scope>
</reference>
<sequence length="60" mass="6831">MCLYTNQSGARGTTAGLHTEYHNGLIWPSTVKKTERTDWQEKKKQVQLKKGKRVQTAAVK</sequence>
<proteinExistence type="predicted"/>
<protein>
    <submittedName>
        <fullName evidence="2">Uncharacterized protein</fullName>
    </submittedName>
</protein>
<organism evidence="2">
    <name type="scientific">Anguilla anguilla</name>
    <name type="common">European freshwater eel</name>
    <name type="synonym">Muraena anguilla</name>
    <dbReference type="NCBI Taxonomy" id="7936"/>
    <lineage>
        <taxon>Eukaryota</taxon>
        <taxon>Metazoa</taxon>
        <taxon>Chordata</taxon>
        <taxon>Craniata</taxon>
        <taxon>Vertebrata</taxon>
        <taxon>Euteleostomi</taxon>
        <taxon>Actinopterygii</taxon>
        <taxon>Neopterygii</taxon>
        <taxon>Teleostei</taxon>
        <taxon>Anguilliformes</taxon>
        <taxon>Anguillidae</taxon>
        <taxon>Anguilla</taxon>
    </lineage>
</organism>
<dbReference type="AlphaFoldDB" id="A0A0E9SY21"/>
<name>A0A0E9SY21_ANGAN</name>
<evidence type="ECO:0000313" key="2">
    <source>
        <dbReference type="EMBL" id="JAH46167.1"/>
    </source>
</evidence>
<dbReference type="EMBL" id="GBXM01062410">
    <property type="protein sequence ID" value="JAH46167.1"/>
    <property type="molecule type" value="Transcribed_RNA"/>
</dbReference>
<feature type="region of interest" description="Disordered" evidence="1">
    <location>
        <begin position="36"/>
        <end position="60"/>
    </location>
</feature>